<accession>A0A078KNS2</accession>
<dbReference type="Pfam" id="PF03652">
    <property type="entry name" value="RuvX"/>
    <property type="match status" value="1"/>
</dbReference>
<dbReference type="HAMAP" id="MF_00651">
    <property type="entry name" value="Nuclease_YqgF"/>
    <property type="match status" value="1"/>
</dbReference>
<keyword evidence="8" id="KW-1185">Reference proteome</keyword>
<dbReference type="Gene3D" id="3.30.420.140">
    <property type="entry name" value="YqgF/RNase H-like domain"/>
    <property type="match status" value="1"/>
</dbReference>
<evidence type="ECO:0000256" key="4">
    <source>
        <dbReference type="ARBA" id="ARBA00022801"/>
    </source>
</evidence>
<proteinExistence type="inferred from homology"/>
<sequence>MRIMGVDFGDARTGIAVSDEAGFLASPVCVIKETSFNETIKKAAKLAAEYSVGQIVVGYPKNMNGTIGERAEKSKRFAKRLEAATGVPVKLWDERCTTMSAAVYMNATDTRGKKRKNNIDAAAAAIILQDYLDYLRNTNV</sequence>
<reference evidence="8" key="1">
    <citation type="submission" date="2014-07" db="EMBL/GenBank/DDBJ databases">
        <authorList>
            <person name="Wibberg D."/>
        </authorList>
    </citation>
    <scope>NUCLEOTIDE SEQUENCE [LARGE SCALE GENOMIC DNA]</scope>
    <source>
        <strain evidence="8">DG5</strain>
    </source>
</reference>
<dbReference type="GO" id="GO:0016788">
    <property type="term" value="F:hydrolase activity, acting on ester bonds"/>
    <property type="evidence" value="ECO:0007669"/>
    <property type="project" value="UniProtKB-UniRule"/>
</dbReference>
<dbReference type="InterPro" id="IPR006641">
    <property type="entry name" value="YqgF/RNaseH-like_dom"/>
</dbReference>
<dbReference type="InterPro" id="IPR012337">
    <property type="entry name" value="RNaseH-like_sf"/>
</dbReference>
<dbReference type="PANTHER" id="PTHR33317:SF4">
    <property type="entry name" value="POLYNUCLEOTIDYL TRANSFERASE, RIBONUCLEASE H-LIKE SUPERFAMILY PROTEIN"/>
    <property type="match status" value="1"/>
</dbReference>
<dbReference type="AlphaFoldDB" id="A0A078KNS2"/>
<evidence type="ECO:0000313" key="7">
    <source>
        <dbReference type="EMBL" id="CDZ24128.1"/>
    </source>
</evidence>
<dbReference type="NCBIfam" id="TIGR00250">
    <property type="entry name" value="RNAse_H_YqgF"/>
    <property type="match status" value="1"/>
</dbReference>
<dbReference type="CDD" id="cd16964">
    <property type="entry name" value="YqgF"/>
    <property type="match status" value="1"/>
</dbReference>
<dbReference type="InterPro" id="IPR005227">
    <property type="entry name" value="YqgF"/>
</dbReference>
<evidence type="ECO:0000256" key="1">
    <source>
        <dbReference type="ARBA" id="ARBA00022490"/>
    </source>
</evidence>
<dbReference type="PANTHER" id="PTHR33317">
    <property type="entry name" value="POLYNUCLEOTIDYL TRANSFERASE, RIBONUCLEASE H-LIKE SUPERFAMILY PROTEIN"/>
    <property type="match status" value="1"/>
</dbReference>
<evidence type="ECO:0000256" key="3">
    <source>
        <dbReference type="ARBA" id="ARBA00022722"/>
    </source>
</evidence>
<dbReference type="SUPFAM" id="SSF53098">
    <property type="entry name" value="Ribonuclease H-like"/>
    <property type="match status" value="1"/>
</dbReference>
<evidence type="ECO:0000256" key="5">
    <source>
        <dbReference type="HAMAP-Rule" id="MF_00651"/>
    </source>
</evidence>
<dbReference type="PATRIC" id="fig|29343.3.peg.1066"/>
<keyword evidence="1 5" id="KW-0963">Cytoplasm</keyword>
<dbReference type="KEGG" id="ccel:CCDG5_1011"/>
<keyword evidence="3 5" id="KW-0540">Nuclease</keyword>
<evidence type="ECO:0000259" key="6">
    <source>
        <dbReference type="SMART" id="SM00732"/>
    </source>
</evidence>
<keyword evidence="4 5" id="KW-0378">Hydrolase</keyword>
<dbReference type="EMBL" id="LM995447">
    <property type="protein sequence ID" value="CDZ24128.1"/>
    <property type="molecule type" value="Genomic_DNA"/>
</dbReference>
<comment type="subcellular location">
    <subcellularLocation>
        <location evidence="5">Cytoplasm</location>
    </subcellularLocation>
</comment>
<dbReference type="SMART" id="SM00732">
    <property type="entry name" value="YqgFc"/>
    <property type="match status" value="1"/>
</dbReference>
<evidence type="ECO:0000313" key="8">
    <source>
        <dbReference type="Proteomes" id="UP000032431"/>
    </source>
</evidence>
<dbReference type="OrthoDB" id="9796140at2"/>
<dbReference type="Proteomes" id="UP000032431">
    <property type="component" value="Chromosome I"/>
</dbReference>
<feature type="domain" description="YqgF/RNase H-like" evidence="6">
    <location>
        <begin position="1"/>
        <end position="101"/>
    </location>
</feature>
<dbReference type="HOGENOM" id="CLU_098240_2_0_9"/>
<protein>
    <recommendedName>
        <fullName evidence="5">Putative pre-16S rRNA nuclease</fullName>
        <ecNumber evidence="5">3.1.-.-</ecNumber>
    </recommendedName>
</protein>
<organism evidence="7 8">
    <name type="scientific">[Clostridium] cellulosi</name>
    <dbReference type="NCBI Taxonomy" id="29343"/>
    <lineage>
        <taxon>Bacteria</taxon>
        <taxon>Bacillati</taxon>
        <taxon>Bacillota</taxon>
        <taxon>Clostridia</taxon>
        <taxon>Eubacteriales</taxon>
        <taxon>Oscillospiraceae</taxon>
        <taxon>Oscillospiraceae incertae sedis</taxon>
    </lineage>
</organism>
<evidence type="ECO:0000256" key="2">
    <source>
        <dbReference type="ARBA" id="ARBA00022517"/>
    </source>
</evidence>
<dbReference type="EC" id="3.1.-.-" evidence="5"/>
<dbReference type="InterPro" id="IPR037027">
    <property type="entry name" value="YqgF/RNaseH-like_dom_sf"/>
</dbReference>
<dbReference type="GO" id="GO:0000967">
    <property type="term" value="P:rRNA 5'-end processing"/>
    <property type="evidence" value="ECO:0007669"/>
    <property type="project" value="UniProtKB-UniRule"/>
</dbReference>
<dbReference type="GO" id="GO:0004518">
    <property type="term" value="F:nuclease activity"/>
    <property type="evidence" value="ECO:0007669"/>
    <property type="project" value="UniProtKB-KW"/>
</dbReference>
<keyword evidence="2 5" id="KW-0690">Ribosome biogenesis</keyword>
<gene>
    <name evidence="7" type="ORF">CCDG5_1011</name>
</gene>
<comment type="function">
    <text evidence="5">Could be a nuclease involved in processing of the 5'-end of pre-16S rRNA.</text>
</comment>
<dbReference type="STRING" id="29343.CCDG5_1011"/>
<name>A0A078KNS2_9FIRM</name>
<comment type="similarity">
    <text evidence="5">Belongs to the YqgF HJR family.</text>
</comment>
<dbReference type="GO" id="GO:0005829">
    <property type="term" value="C:cytosol"/>
    <property type="evidence" value="ECO:0007669"/>
    <property type="project" value="TreeGrafter"/>
</dbReference>